<dbReference type="GO" id="GO:0006355">
    <property type="term" value="P:regulation of DNA-templated transcription"/>
    <property type="evidence" value="ECO:0007669"/>
    <property type="project" value="InterPro"/>
</dbReference>
<feature type="region of interest" description="Disordered" evidence="1">
    <location>
        <begin position="630"/>
        <end position="650"/>
    </location>
</feature>
<protein>
    <recommendedName>
        <fullName evidence="4">Protein LNK2</fullName>
    </recommendedName>
</protein>
<feature type="compositionally biased region" description="Low complexity" evidence="1">
    <location>
        <begin position="282"/>
        <end position="291"/>
    </location>
</feature>
<name>A0AAV7E4E9_ARIFI</name>
<feature type="compositionally biased region" description="Polar residues" evidence="1">
    <location>
        <begin position="292"/>
        <end position="304"/>
    </location>
</feature>
<dbReference type="PANTHER" id="PTHR33334">
    <property type="entry name" value="PROTEIN LNK1"/>
    <property type="match status" value="1"/>
</dbReference>
<accession>A0AAV7E4E9</accession>
<sequence>MFDWNDEEIADIIWGEPGESDDHIVPYPKDHNENTSFSFGDIGKEQCIQDISVISKSGEEKTLGVKNDLPDTKVEASPVKTNEELSTSGLGLDSWTDLPASTVDNNGGSIGTELSNFTDMANFNLVKGEPELFGNEHDDKESDGFLDYSWANIGNFDDLDRIFRNDDSVLGREMIVSADELWSSSAAADMIDNSPAQSLSIAASSPSSEFQAIRNTTEHYKGKMESVPYKNQSPSSDMAKRNHLNSVGPQNVPPNKVEGTEFLNQVTGGQSSLKEKTEDSTETTAETSASLPQESNENRGAQNHISDKVNRQRKFVKTRKKPEEVNEPKFTQNVTGAWSPSVNQFQQYANARVPVSALQSFPTSVIGGSESMRYLQGTNPYMHTGHGYPVHQFPVMPPLPNMHSDRDQHQMVLETYSKISPDSRKHGCLQKKLADVHTRPSVMTPQEKIEKLRRRQQMQAMLAIQRQQQKLGNQISGAEHKNLNESQGQDLVSNSVEVDENAISIQSPLEMNLSLEQDESSKTSMSIDVFSLAESIFDQLQDAIGKLDKRTRLCIRDSLFRLARSAMLRHSVSDTSSSNKTSVDKRDVTSNESDNHGRSTRVPDAETDTNPIDRTVAHLLFHRPAEPSVGPSIKEGIPGSPVSTNPEKLPLKPKLEGVDPGTECISDEQVHEIPQVAIIEMLLILTCQQIGFCSISGWSSIFVIF</sequence>
<feature type="compositionally biased region" description="Basic residues" evidence="1">
    <location>
        <begin position="311"/>
        <end position="320"/>
    </location>
</feature>
<dbReference type="PANTHER" id="PTHR33334:SF5">
    <property type="entry name" value="PROTEIN LNK2"/>
    <property type="match status" value="1"/>
</dbReference>
<organism evidence="2 3">
    <name type="scientific">Aristolochia fimbriata</name>
    <name type="common">White veined hardy Dutchman's pipe vine</name>
    <dbReference type="NCBI Taxonomy" id="158543"/>
    <lineage>
        <taxon>Eukaryota</taxon>
        <taxon>Viridiplantae</taxon>
        <taxon>Streptophyta</taxon>
        <taxon>Embryophyta</taxon>
        <taxon>Tracheophyta</taxon>
        <taxon>Spermatophyta</taxon>
        <taxon>Magnoliopsida</taxon>
        <taxon>Magnoliidae</taxon>
        <taxon>Piperales</taxon>
        <taxon>Aristolochiaceae</taxon>
        <taxon>Aristolochia</taxon>
    </lineage>
</organism>
<gene>
    <name evidence="2" type="ORF">H6P81_015029</name>
</gene>
<reference evidence="2 3" key="1">
    <citation type="submission" date="2021-07" db="EMBL/GenBank/DDBJ databases">
        <title>The Aristolochia fimbriata genome: insights into angiosperm evolution, floral development and chemical biosynthesis.</title>
        <authorList>
            <person name="Jiao Y."/>
        </authorList>
    </citation>
    <scope>NUCLEOTIDE SEQUENCE [LARGE SCALE GENOMIC DNA]</scope>
    <source>
        <strain evidence="2">IBCAS-2021</strain>
        <tissue evidence="2">Leaf</tissue>
    </source>
</reference>
<keyword evidence="3" id="KW-1185">Reference proteome</keyword>
<feature type="region of interest" description="Disordered" evidence="1">
    <location>
        <begin position="218"/>
        <end position="336"/>
    </location>
</feature>
<evidence type="ECO:0000256" key="1">
    <source>
        <dbReference type="SAM" id="MobiDB-lite"/>
    </source>
</evidence>
<dbReference type="GO" id="GO:0007623">
    <property type="term" value="P:circadian rhythm"/>
    <property type="evidence" value="ECO:0007669"/>
    <property type="project" value="InterPro"/>
</dbReference>
<evidence type="ECO:0008006" key="4">
    <source>
        <dbReference type="Google" id="ProtNLM"/>
    </source>
</evidence>
<feature type="compositionally biased region" description="Basic and acidic residues" evidence="1">
    <location>
        <begin position="582"/>
        <end position="604"/>
    </location>
</feature>
<dbReference type="InterPro" id="IPR039928">
    <property type="entry name" value="LNK"/>
</dbReference>
<evidence type="ECO:0000313" key="2">
    <source>
        <dbReference type="EMBL" id="KAG9443689.1"/>
    </source>
</evidence>
<dbReference type="AlphaFoldDB" id="A0AAV7E4E9"/>
<comment type="caution">
    <text evidence="2">The sequence shown here is derived from an EMBL/GenBank/DDBJ whole genome shotgun (WGS) entry which is preliminary data.</text>
</comment>
<dbReference type="EMBL" id="JAINDJ010000006">
    <property type="protein sequence ID" value="KAG9443689.1"/>
    <property type="molecule type" value="Genomic_DNA"/>
</dbReference>
<evidence type="ECO:0000313" key="3">
    <source>
        <dbReference type="Proteomes" id="UP000825729"/>
    </source>
</evidence>
<feature type="region of interest" description="Disordered" evidence="1">
    <location>
        <begin position="570"/>
        <end position="609"/>
    </location>
</feature>
<dbReference type="Proteomes" id="UP000825729">
    <property type="component" value="Unassembled WGS sequence"/>
</dbReference>
<proteinExistence type="predicted"/>